<keyword evidence="4 6" id="KW-0413">Isomerase</keyword>
<name>A0A7C5EM50_9BACT</name>
<dbReference type="GO" id="GO:0009063">
    <property type="term" value="P:amino acid catabolic process"/>
    <property type="evidence" value="ECO:0007669"/>
    <property type="project" value="InterPro"/>
</dbReference>
<reference evidence="8" key="1">
    <citation type="journal article" date="2020" name="mSystems">
        <title>Genome- and Community-Level Interaction Insights into Carbon Utilization and Element Cycling Functions of Hydrothermarchaeota in Hydrothermal Sediment.</title>
        <authorList>
            <person name="Zhou Z."/>
            <person name="Liu Y."/>
            <person name="Xu W."/>
            <person name="Pan J."/>
            <person name="Luo Z.H."/>
            <person name="Li M."/>
        </authorList>
    </citation>
    <scope>NUCLEOTIDE SEQUENCE [LARGE SCALE GENOMIC DNA]</scope>
    <source>
        <strain evidence="8">SpSt-853</strain>
    </source>
</reference>
<proteinExistence type="inferred from homology"/>
<feature type="binding site" evidence="5">
    <location>
        <position position="245"/>
    </location>
    <ligand>
        <name>Mg(2+)</name>
        <dbReference type="ChEBI" id="CHEBI:18420"/>
    </ligand>
</feature>
<evidence type="ECO:0000256" key="1">
    <source>
        <dbReference type="ARBA" id="ARBA00008031"/>
    </source>
</evidence>
<protein>
    <recommendedName>
        <fullName evidence="6">Dipeptide epimerase</fullName>
        <ecNumber evidence="6">5.1.1.-</ecNumber>
    </recommendedName>
</protein>
<dbReference type="EMBL" id="DTKJ01000042">
    <property type="protein sequence ID" value="HGZ11780.1"/>
    <property type="molecule type" value="Genomic_DNA"/>
</dbReference>
<dbReference type="InterPro" id="IPR013341">
    <property type="entry name" value="Mandelate_racemase_N_dom"/>
</dbReference>
<dbReference type="CDD" id="cd03319">
    <property type="entry name" value="L-Ala-DL-Glu_epimerase"/>
    <property type="match status" value="1"/>
</dbReference>
<evidence type="ECO:0000256" key="6">
    <source>
        <dbReference type="RuleBase" id="RU366006"/>
    </source>
</evidence>
<feature type="domain" description="Mandelate racemase/muconate lactonizing enzyme C-terminal" evidence="7">
    <location>
        <begin position="147"/>
        <end position="241"/>
    </location>
</feature>
<dbReference type="Gene3D" id="3.30.390.10">
    <property type="entry name" value="Enolase-like, N-terminal domain"/>
    <property type="match status" value="1"/>
</dbReference>
<sequence length="376" mass="40740">MIIRKVDIWHLKLGFRFLCKHKLAAYHSSDNLVVKVTTDEGVRGFGEGIPRDFVTGESLENSLEYLEKEWAPAILGQNLASPADLGACIRELQERHPPEKAPGAFCALEMALLDAGGRTWCRPVSDLLGSPGSSPLIYSAVLPLTAEAELHHFLQLVKTLGIRQVKVKVGEEHDFEILAAARRELGPEADLRVDANGAWTPEEAIARIRDMTPLRLSAVEQPVAKEDFLGLRQVQEAVALPIIADESVCTLADAQRLIELGACKIFNIRLSKVGGLTRALRLKELAAAAGLRCQLGCHVGETSLLAAAGRHFAQTQKDLVYLEGSYAPFLLTQDVVQDPVSFGPGGAAPPLTGPGLSVHVMERALEELGVFRLSLS</sequence>
<dbReference type="InterPro" id="IPR018110">
    <property type="entry name" value="Mandel_Rmase/mucon_lact_enz_CS"/>
</dbReference>
<evidence type="ECO:0000256" key="5">
    <source>
        <dbReference type="PIRSR" id="PIRSR634603-3"/>
    </source>
</evidence>
<dbReference type="SUPFAM" id="SSF51604">
    <property type="entry name" value="Enolase C-terminal domain-like"/>
    <property type="match status" value="1"/>
</dbReference>
<gene>
    <name evidence="8" type="ORF">ENW48_06135</name>
</gene>
<dbReference type="GO" id="GO:0016855">
    <property type="term" value="F:racemase and epimerase activity, acting on amino acids and derivatives"/>
    <property type="evidence" value="ECO:0007669"/>
    <property type="project" value="UniProtKB-UniRule"/>
</dbReference>
<dbReference type="GO" id="GO:0046872">
    <property type="term" value="F:metal ion binding"/>
    <property type="evidence" value="ECO:0007669"/>
    <property type="project" value="UniProtKB-KW"/>
</dbReference>
<dbReference type="GO" id="GO:0006518">
    <property type="term" value="P:peptide metabolic process"/>
    <property type="evidence" value="ECO:0007669"/>
    <property type="project" value="UniProtKB-ARBA"/>
</dbReference>
<dbReference type="Pfam" id="PF13378">
    <property type="entry name" value="MR_MLE_C"/>
    <property type="match status" value="1"/>
</dbReference>
<accession>A0A7C5EM50</accession>
<dbReference type="PANTHER" id="PTHR48073:SF2">
    <property type="entry name" value="O-SUCCINYLBENZOATE SYNTHASE"/>
    <property type="match status" value="1"/>
</dbReference>
<dbReference type="InterPro" id="IPR029017">
    <property type="entry name" value="Enolase-like_N"/>
</dbReference>
<evidence type="ECO:0000313" key="8">
    <source>
        <dbReference type="EMBL" id="HGZ11780.1"/>
    </source>
</evidence>
<dbReference type="Gene3D" id="3.20.20.120">
    <property type="entry name" value="Enolase-like C-terminal domain"/>
    <property type="match status" value="1"/>
</dbReference>
<organism evidence="8">
    <name type="scientific">Desulfobacca acetoxidans</name>
    <dbReference type="NCBI Taxonomy" id="60893"/>
    <lineage>
        <taxon>Bacteria</taxon>
        <taxon>Pseudomonadati</taxon>
        <taxon>Thermodesulfobacteriota</taxon>
        <taxon>Desulfobaccia</taxon>
        <taxon>Desulfobaccales</taxon>
        <taxon>Desulfobaccaceae</taxon>
        <taxon>Desulfobacca</taxon>
    </lineage>
</organism>
<evidence type="ECO:0000256" key="3">
    <source>
        <dbReference type="ARBA" id="ARBA00022842"/>
    </source>
</evidence>
<dbReference type="AlphaFoldDB" id="A0A7C5EM50"/>
<dbReference type="InterPro" id="IPR036849">
    <property type="entry name" value="Enolase-like_C_sf"/>
</dbReference>
<keyword evidence="2 5" id="KW-0479">Metal-binding</keyword>
<dbReference type="PANTHER" id="PTHR48073">
    <property type="entry name" value="O-SUCCINYLBENZOATE SYNTHASE-RELATED"/>
    <property type="match status" value="1"/>
</dbReference>
<dbReference type="SFLD" id="SFLDS00001">
    <property type="entry name" value="Enolase"/>
    <property type="match status" value="1"/>
</dbReference>
<comment type="similarity">
    <text evidence="1 6">Belongs to the mandelate racemase/muconate lactonizing enzyme family.</text>
</comment>
<dbReference type="SFLD" id="SFLDG00180">
    <property type="entry name" value="muconate_cycloisomerase"/>
    <property type="match status" value="1"/>
</dbReference>
<dbReference type="InterPro" id="IPR029065">
    <property type="entry name" value="Enolase_C-like"/>
</dbReference>
<evidence type="ECO:0000256" key="4">
    <source>
        <dbReference type="ARBA" id="ARBA00023235"/>
    </source>
</evidence>
<comment type="caution">
    <text evidence="8">The sequence shown here is derived from an EMBL/GenBank/DDBJ whole genome shotgun (WGS) entry which is preliminary data.</text>
</comment>
<dbReference type="Pfam" id="PF02746">
    <property type="entry name" value="MR_MLE_N"/>
    <property type="match status" value="1"/>
</dbReference>
<dbReference type="SMART" id="SM00922">
    <property type="entry name" value="MR_MLE"/>
    <property type="match status" value="1"/>
</dbReference>
<dbReference type="InterPro" id="IPR034603">
    <property type="entry name" value="Dipeptide_epimerase"/>
</dbReference>
<dbReference type="InterPro" id="IPR013342">
    <property type="entry name" value="Mandelate_racemase_C"/>
</dbReference>
<feature type="binding site" evidence="5">
    <location>
        <position position="194"/>
    </location>
    <ligand>
        <name>Mg(2+)</name>
        <dbReference type="ChEBI" id="CHEBI:18420"/>
    </ligand>
</feature>
<evidence type="ECO:0000259" key="7">
    <source>
        <dbReference type="SMART" id="SM00922"/>
    </source>
</evidence>
<keyword evidence="3 5" id="KW-0460">Magnesium</keyword>
<comment type="cofactor">
    <cofactor evidence="5 6">
        <name>Mg(2+)</name>
        <dbReference type="ChEBI" id="CHEBI:18420"/>
    </cofactor>
    <text evidence="5 6">Binds 1 Mg(2+) ion per subunit.</text>
</comment>
<dbReference type="EC" id="5.1.1.-" evidence="6"/>
<dbReference type="PROSITE" id="PS00908">
    <property type="entry name" value="MR_MLE_1"/>
    <property type="match status" value="1"/>
</dbReference>
<dbReference type="PROSITE" id="PS00909">
    <property type="entry name" value="MR_MLE_2"/>
    <property type="match status" value="1"/>
</dbReference>
<dbReference type="SUPFAM" id="SSF54826">
    <property type="entry name" value="Enolase N-terminal domain-like"/>
    <property type="match status" value="1"/>
</dbReference>
<feature type="binding site" evidence="5">
    <location>
        <position position="220"/>
    </location>
    <ligand>
        <name>Mg(2+)</name>
        <dbReference type="ChEBI" id="CHEBI:18420"/>
    </ligand>
</feature>
<evidence type="ECO:0000256" key="2">
    <source>
        <dbReference type="ARBA" id="ARBA00022723"/>
    </source>
</evidence>